<dbReference type="VEuPathDB" id="VectorBase:ASIC015591"/>
<evidence type="ECO:0000313" key="3">
    <source>
        <dbReference type="Proteomes" id="UP000030765"/>
    </source>
</evidence>
<dbReference type="EMBL" id="KE525331">
    <property type="protein sequence ID" value="KFB47619.1"/>
    <property type="molecule type" value="Genomic_DNA"/>
</dbReference>
<dbReference type="EMBL" id="ATLV01022371">
    <property type="status" value="NOT_ANNOTATED_CDS"/>
    <property type="molecule type" value="Genomic_DNA"/>
</dbReference>
<reference evidence="2" key="2">
    <citation type="submission" date="2020-05" db="UniProtKB">
        <authorList>
            <consortium name="EnsemblMetazoa"/>
        </authorList>
    </citation>
    <scope>IDENTIFICATION</scope>
</reference>
<name>A0A084WBM5_ANOSI</name>
<gene>
    <name evidence="1" type="ORF">ZHAS_00015591</name>
</gene>
<keyword evidence="1" id="KW-0808">Transferase</keyword>
<reference evidence="1 3" key="1">
    <citation type="journal article" date="2014" name="BMC Genomics">
        <title>Genome sequence of Anopheles sinensis provides insight into genetics basis of mosquito competence for malaria parasites.</title>
        <authorList>
            <person name="Zhou D."/>
            <person name="Zhang D."/>
            <person name="Ding G."/>
            <person name="Shi L."/>
            <person name="Hou Q."/>
            <person name="Ye Y."/>
            <person name="Xu Y."/>
            <person name="Zhou H."/>
            <person name="Xiong C."/>
            <person name="Li S."/>
            <person name="Yu J."/>
            <person name="Hong S."/>
            <person name="Yu X."/>
            <person name="Zou P."/>
            <person name="Chen C."/>
            <person name="Chang X."/>
            <person name="Wang W."/>
            <person name="Lv Y."/>
            <person name="Sun Y."/>
            <person name="Ma L."/>
            <person name="Shen B."/>
            <person name="Zhu C."/>
        </authorList>
    </citation>
    <scope>NUCLEOTIDE SEQUENCE [LARGE SCALE GENOMIC DNA]</scope>
</reference>
<dbReference type="AlphaFoldDB" id="A0A084WBM5"/>
<organism evidence="1">
    <name type="scientific">Anopheles sinensis</name>
    <name type="common">Mosquito</name>
    <dbReference type="NCBI Taxonomy" id="74873"/>
    <lineage>
        <taxon>Eukaryota</taxon>
        <taxon>Metazoa</taxon>
        <taxon>Ecdysozoa</taxon>
        <taxon>Arthropoda</taxon>
        <taxon>Hexapoda</taxon>
        <taxon>Insecta</taxon>
        <taxon>Pterygota</taxon>
        <taxon>Neoptera</taxon>
        <taxon>Endopterygota</taxon>
        <taxon>Diptera</taxon>
        <taxon>Nematocera</taxon>
        <taxon>Culicoidea</taxon>
        <taxon>Culicidae</taxon>
        <taxon>Anophelinae</taxon>
        <taxon>Anopheles</taxon>
    </lineage>
</organism>
<evidence type="ECO:0000313" key="1">
    <source>
        <dbReference type="EMBL" id="KFB47619.1"/>
    </source>
</evidence>
<keyword evidence="3" id="KW-1185">Reference proteome</keyword>
<dbReference type="GO" id="GO:0016740">
    <property type="term" value="F:transferase activity"/>
    <property type="evidence" value="ECO:0007669"/>
    <property type="project" value="UniProtKB-KW"/>
</dbReference>
<sequence>MQALVRTHSDIPPDMGSQQTDQPLILVARKPVLNGGSGTGAKDLNGDEGETQPNGAFFPAKEVVWSCCGLGEPLGFGFLQHGFSSLPHTDPRSRWTSAQFGKITVEPAECCARDDRQPVWSSSSLSHPVYFTNVRPVRLRRRRVSFVRIRARNGRETERSFLGVGTGRTNNDAVRLASPGASIWSLARERDIDSRRYGHQTPKYYPFEAVRPGHKYLELTRFSTSIRCGRSMYLQQIIVVMPSC</sequence>
<dbReference type="Proteomes" id="UP000030765">
    <property type="component" value="Unassembled WGS sequence"/>
</dbReference>
<accession>A0A084WBM5</accession>
<proteinExistence type="predicted"/>
<evidence type="ECO:0000313" key="2">
    <source>
        <dbReference type="EnsemblMetazoa" id="ASIC015591-PA"/>
    </source>
</evidence>
<protein>
    <submittedName>
        <fullName evidence="1 2">Acyl-CoA transferase</fullName>
    </submittedName>
</protein>
<dbReference type="EnsemblMetazoa" id="ASIC015591-RA">
    <property type="protein sequence ID" value="ASIC015591-PA"/>
    <property type="gene ID" value="ASIC015591"/>
</dbReference>